<keyword evidence="2" id="KW-1185">Reference proteome</keyword>
<gene>
    <name evidence="1" type="ORF">LPB138_13805</name>
</gene>
<accession>A0A1D8PAS8</accession>
<name>A0A1D8PAS8_9FLAO</name>
<evidence type="ECO:0000313" key="2">
    <source>
        <dbReference type="Proteomes" id="UP000176050"/>
    </source>
</evidence>
<dbReference type="EMBL" id="CP017478">
    <property type="protein sequence ID" value="AOW21689.1"/>
    <property type="molecule type" value="Genomic_DNA"/>
</dbReference>
<dbReference type="AlphaFoldDB" id="A0A1D8PAS8"/>
<sequence length="187" mass="20583">MNSMAQKKAKVHSINGVEVYILAEPVREYETVNTAKNGVKILSGFTGGLINESISTKVSKFIKRLLEDAHESGVEFDAIMYTSGKTMTAIKFTDVSTPETKGIATIHRVDGVPFYVMSEPLNTDYRVADKLGKGIKWKSLVTGGLLNNSIEEDLLKFAKQVDGKYKRGKIDAVVYSNGKKAIAIKFE</sequence>
<reference evidence="1 2" key="1">
    <citation type="submission" date="2016-10" db="EMBL/GenBank/DDBJ databases">
        <title>Lutibacter sp. LPB0138, isolated from marine gastropod.</title>
        <authorList>
            <person name="Kim E."/>
            <person name="Yi H."/>
        </authorList>
    </citation>
    <scope>NUCLEOTIDE SEQUENCE [LARGE SCALE GENOMIC DNA]</scope>
    <source>
        <strain evidence="1 2">LPB0138</strain>
    </source>
</reference>
<protein>
    <submittedName>
        <fullName evidence="1">Uncharacterized protein</fullName>
    </submittedName>
</protein>
<proteinExistence type="predicted"/>
<organism evidence="1 2">
    <name type="scientific">Urechidicola croceus</name>
    <dbReference type="NCBI Taxonomy" id="1850246"/>
    <lineage>
        <taxon>Bacteria</taxon>
        <taxon>Pseudomonadati</taxon>
        <taxon>Bacteroidota</taxon>
        <taxon>Flavobacteriia</taxon>
        <taxon>Flavobacteriales</taxon>
        <taxon>Flavobacteriaceae</taxon>
        <taxon>Urechidicola</taxon>
    </lineage>
</organism>
<evidence type="ECO:0000313" key="1">
    <source>
        <dbReference type="EMBL" id="AOW21689.1"/>
    </source>
</evidence>
<dbReference type="Proteomes" id="UP000176050">
    <property type="component" value="Chromosome"/>
</dbReference>
<dbReference type="KEGG" id="lul:LPB138_13805"/>